<name>F4QFD8_CACFS</name>
<dbReference type="EMBL" id="GL883029">
    <property type="protein sequence ID" value="EGG13445.1"/>
    <property type="molecule type" value="Genomic_DNA"/>
</dbReference>
<evidence type="ECO:0000313" key="3">
    <source>
        <dbReference type="Proteomes" id="UP000007797"/>
    </source>
</evidence>
<evidence type="ECO:0000313" key="2">
    <source>
        <dbReference type="EMBL" id="EGG13445.1"/>
    </source>
</evidence>
<keyword evidence="3" id="KW-1185">Reference proteome</keyword>
<gene>
    <name evidence="2" type="ORF">DFA_11206</name>
</gene>
<dbReference type="AlphaFoldDB" id="F4QFD8"/>
<organism evidence="2 3">
    <name type="scientific">Cavenderia fasciculata</name>
    <name type="common">Slime mold</name>
    <name type="synonym">Dictyostelium fasciculatum</name>
    <dbReference type="NCBI Taxonomy" id="261658"/>
    <lineage>
        <taxon>Eukaryota</taxon>
        <taxon>Amoebozoa</taxon>
        <taxon>Evosea</taxon>
        <taxon>Eumycetozoa</taxon>
        <taxon>Dictyostelia</taxon>
        <taxon>Acytosteliales</taxon>
        <taxon>Cavenderiaceae</taxon>
        <taxon>Cavenderia</taxon>
    </lineage>
</organism>
<dbReference type="GeneID" id="14866063"/>
<proteinExistence type="predicted"/>
<evidence type="ECO:0000256" key="1">
    <source>
        <dbReference type="SAM" id="MobiDB-lite"/>
    </source>
</evidence>
<protein>
    <submittedName>
        <fullName evidence="2">Uncharacterized protein</fullName>
    </submittedName>
</protein>
<accession>F4QFD8</accession>
<feature type="region of interest" description="Disordered" evidence="1">
    <location>
        <begin position="28"/>
        <end position="62"/>
    </location>
</feature>
<reference evidence="3" key="1">
    <citation type="journal article" date="2011" name="Genome Res.">
        <title>Phylogeny-wide analysis of social amoeba genomes highlights ancient origins for complex intercellular communication.</title>
        <authorList>
            <person name="Heidel A.J."/>
            <person name="Lawal H.M."/>
            <person name="Felder M."/>
            <person name="Schilde C."/>
            <person name="Helps N.R."/>
            <person name="Tunggal B."/>
            <person name="Rivero F."/>
            <person name="John U."/>
            <person name="Schleicher M."/>
            <person name="Eichinger L."/>
            <person name="Platzer M."/>
            <person name="Noegel A.A."/>
            <person name="Schaap P."/>
            <person name="Gloeckner G."/>
        </authorList>
    </citation>
    <scope>NUCLEOTIDE SEQUENCE [LARGE SCALE GENOMIC DNA]</scope>
    <source>
        <strain evidence="3">SH3</strain>
    </source>
</reference>
<dbReference type="Proteomes" id="UP000007797">
    <property type="component" value="Unassembled WGS sequence"/>
</dbReference>
<dbReference type="KEGG" id="dfa:DFA_11206"/>
<sequence>MKSEFLGIQVPLDLVKVIQEEIDQIQKNDTKVHQSTTTTTTTNEELKEEEEGGKKKKKNNARTGRGKLNKTLIVEPGSVLAGINDEQDYIYDYGNVITVKGVDISKPWTEEKLGKYLKDAGFVKGSANTASNKAEMTPFYLQFSNRVVSIILSHQGKFDQFKNMTLTGNGSTDFNNAFSSIATEAFERMRTNLPPSYGFITALLVVGAYQMGVSGFGRGSLPNIVKHSLVERNKEIPRDLPELYTKLNYTFNIYHCIVDQQYKVVWDKTKMTEYLQKNGVRQFRTNRYQRTKHINDNIIDLCKLVMNLIFRNTKSKEPVPRMDTVESAIDKMGRLAHRHWNSKEQWIHQMILYVVLISLIAFQAGIQDYIYTPLIDGCVKREILNNLEYPSYDFGDDPEKICDYIYAKLYVDD</sequence>
<dbReference type="RefSeq" id="XP_004350149.1">
    <property type="nucleotide sequence ID" value="XM_004350099.1"/>
</dbReference>